<reference evidence="1 2" key="1">
    <citation type="journal article" date="2019" name="Environ. Microbiol.">
        <title>Species interactions and distinct microbial communities in high Arctic permafrost affected cryosols are associated with the CH4 and CO2 gas fluxes.</title>
        <authorList>
            <person name="Altshuler I."/>
            <person name="Hamel J."/>
            <person name="Turney S."/>
            <person name="Magnuson E."/>
            <person name="Levesque R."/>
            <person name="Greer C."/>
            <person name="Whyte L.G."/>
        </authorList>
    </citation>
    <scope>NUCLEOTIDE SEQUENCE [LARGE SCALE GENOMIC DNA]</scope>
    <source>
        <strain evidence="1 2">E6.1</strain>
    </source>
</reference>
<dbReference type="EMBL" id="RCZC01000004">
    <property type="protein sequence ID" value="TPG52250.1"/>
    <property type="molecule type" value="Genomic_DNA"/>
</dbReference>
<protein>
    <recommendedName>
        <fullName evidence="3">DUF2188 domain-containing protein</fullName>
    </recommendedName>
</protein>
<accession>A0A502FS94</accession>
<comment type="caution">
    <text evidence="1">The sequence shown here is derived from an EMBL/GenBank/DDBJ whole genome shotgun (WGS) entry which is preliminary data.</text>
</comment>
<evidence type="ECO:0008006" key="3">
    <source>
        <dbReference type="Google" id="ProtNLM"/>
    </source>
</evidence>
<sequence>MTTPDDPEPDQSVPVLRVGQDCAGHWLVQDNGGKLEGRFVSRAAAVGFARSEVHGFPGATIVMVATPLIPTISFAQVQPWETAQHCRKAA</sequence>
<evidence type="ECO:0000313" key="1">
    <source>
        <dbReference type="EMBL" id="TPG52250.1"/>
    </source>
</evidence>
<evidence type="ECO:0000313" key="2">
    <source>
        <dbReference type="Proteomes" id="UP000319931"/>
    </source>
</evidence>
<name>A0A502FS94_9SPHN</name>
<gene>
    <name evidence="1" type="ORF">EAH76_14995</name>
</gene>
<organism evidence="1 2">
    <name type="scientific">Sphingomonas glacialis</name>
    <dbReference type="NCBI Taxonomy" id="658225"/>
    <lineage>
        <taxon>Bacteria</taxon>
        <taxon>Pseudomonadati</taxon>
        <taxon>Pseudomonadota</taxon>
        <taxon>Alphaproteobacteria</taxon>
        <taxon>Sphingomonadales</taxon>
        <taxon>Sphingomonadaceae</taxon>
        <taxon>Sphingomonas</taxon>
    </lineage>
</organism>
<dbReference type="Proteomes" id="UP000319931">
    <property type="component" value="Unassembled WGS sequence"/>
</dbReference>
<dbReference type="RefSeq" id="WP_140851095.1">
    <property type="nucleotide sequence ID" value="NZ_RCZC01000004.1"/>
</dbReference>
<keyword evidence="2" id="KW-1185">Reference proteome</keyword>
<dbReference type="AlphaFoldDB" id="A0A502FS94"/>
<dbReference type="OrthoDB" id="8454620at2"/>
<proteinExistence type="predicted"/>